<feature type="compositionally biased region" description="Pro residues" evidence="1">
    <location>
        <begin position="33"/>
        <end position="58"/>
    </location>
</feature>
<organism evidence="2 3">
    <name type="scientific">Cynara cardunculus var. scolymus</name>
    <name type="common">Globe artichoke</name>
    <name type="synonym">Cynara scolymus</name>
    <dbReference type="NCBI Taxonomy" id="59895"/>
    <lineage>
        <taxon>Eukaryota</taxon>
        <taxon>Viridiplantae</taxon>
        <taxon>Streptophyta</taxon>
        <taxon>Embryophyta</taxon>
        <taxon>Tracheophyta</taxon>
        <taxon>Spermatophyta</taxon>
        <taxon>Magnoliopsida</taxon>
        <taxon>eudicotyledons</taxon>
        <taxon>Gunneridae</taxon>
        <taxon>Pentapetalae</taxon>
        <taxon>asterids</taxon>
        <taxon>campanulids</taxon>
        <taxon>Asterales</taxon>
        <taxon>Asteraceae</taxon>
        <taxon>Carduoideae</taxon>
        <taxon>Cardueae</taxon>
        <taxon>Carduinae</taxon>
        <taxon>Cynara</taxon>
    </lineage>
</organism>
<proteinExistence type="predicted"/>
<reference evidence="2 3" key="1">
    <citation type="journal article" date="2016" name="Sci. Rep.">
        <title>The genome sequence of the outbreeding globe artichoke constructed de novo incorporating a phase-aware low-pass sequencing strategy of F1 progeny.</title>
        <authorList>
            <person name="Scaglione D."/>
            <person name="Reyes-Chin-Wo S."/>
            <person name="Acquadro A."/>
            <person name="Froenicke L."/>
            <person name="Portis E."/>
            <person name="Beitel C."/>
            <person name="Tirone M."/>
            <person name="Mauro R."/>
            <person name="Lo Monaco A."/>
            <person name="Mauromicale G."/>
            <person name="Faccioli P."/>
            <person name="Cattivelli L."/>
            <person name="Rieseberg L."/>
            <person name="Michelmore R."/>
            <person name="Lanteri S."/>
        </authorList>
    </citation>
    <scope>NUCLEOTIDE SEQUENCE [LARGE SCALE GENOMIC DNA]</scope>
    <source>
        <strain evidence="2">2C</strain>
    </source>
</reference>
<dbReference type="OMA" id="CNVQGLN"/>
<dbReference type="AlphaFoldDB" id="A0A103XWY3"/>
<feature type="compositionally biased region" description="Pro residues" evidence="1">
    <location>
        <begin position="90"/>
        <end position="100"/>
    </location>
</feature>
<evidence type="ECO:0000313" key="3">
    <source>
        <dbReference type="Proteomes" id="UP000243975"/>
    </source>
</evidence>
<gene>
    <name evidence="2" type="ORF">Ccrd_023371</name>
</gene>
<feature type="compositionally biased region" description="Low complexity" evidence="1">
    <location>
        <begin position="198"/>
        <end position="213"/>
    </location>
</feature>
<keyword evidence="3" id="KW-1185">Reference proteome</keyword>
<dbReference type="Gramene" id="KVH98406">
    <property type="protein sequence ID" value="KVH98406"/>
    <property type="gene ID" value="Ccrd_023371"/>
</dbReference>
<dbReference type="PANTHER" id="PTHR33472:SF24">
    <property type="entry name" value="VEGETATIVE CELL WALL PROTEIN GP1-LIKE"/>
    <property type="match status" value="1"/>
</dbReference>
<feature type="compositionally biased region" description="Basic and acidic residues" evidence="1">
    <location>
        <begin position="536"/>
        <end position="546"/>
    </location>
</feature>
<accession>A0A103XWY3</accession>
<dbReference type="OrthoDB" id="1709592at2759"/>
<comment type="caution">
    <text evidence="2">The sequence shown here is derived from an EMBL/GenBank/DDBJ whole genome shotgun (WGS) entry which is preliminary data.</text>
</comment>
<feature type="compositionally biased region" description="Basic and acidic residues" evidence="1">
    <location>
        <begin position="427"/>
        <end position="439"/>
    </location>
</feature>
<protein>
    <submittedName>
        <fullName evidence="2">Uncharacterized protein</fullName>
    </submittedName>
</protein>
<feature type="compositionally biased region" description="Basic residues" evidence="1">
    <location>
        <begin position="394"/>
        <end position="404"/>
    </location>
</feature>
<evidence type="ECO:0000313" key="2">
    <source>
        <dbReference type="EMBL" id="KVH98406.1"/>
    </source>
</evidence>
<feature type="compositionally biased region" description="Low complexity" evidence="1">
    <location>
        <begin position="59"/>
        <end position="89"/>
    </location>
</feature>
<dbReference type="Proteomes" id="UP000243975">
    <property type="component" value="Unassembled WGS sequence"/>
</dbReference>
<feature type="compositionally biased region" description="Basic and acidic residues" evidence="1">
    <location>
        <begin position="299"/>
        <end position="311"/>
    </location>
</feature>
<dbReference type="EMBL" id="LEKV01003799">
    <property type="protein sequence ID" value="KVH98406.1"/>
    <property type="molecule type" value="Genomic_DNA"/>
</dbReference>
<feature type="compositionally biased region" description="Polar residues" evidence="1">
    <location>
        <begin position="334"/>
        <end position="370"/>
    </location>
</feature>
<feature type="compositionally biased region" description="Pro residues" evidence="1">
    <location>
        <begin position="108"/>
        <end position="125"/>
    </location>
</feature>
<feature type="region of interest" description="Disordered" evidence="1">
    <location>
        <begin position="1"/>
        <end position="439"/>
    </location>
</feature>
<feature type="compositionally biased region" description="Low complexity" evidence="1">
    <location>
        <begin position="314"/>
        <end position="328"/>
    </location>
</feature>
<feature type="compositionally biased region" description="Polar residues" evidence="1">
    <location>
        <begin position="150"/>
        <end position="177"/>
    </location>
</feature>
<feature type="region of interest" description="Disordered" evidence="1">
    <location>
        <begin position="465"/>
        <end position="498"/>
    </location>
</feature>
<evidence type="ECO:0000256" key="1">
    <source>
        <dbReference type="SAM" id="MobiDB-lite"/>
    </source>
</evidence>
<dbReference type="PRINTS" id="PR01217">
    <property type="entry name" value="PRICHEXTENSN"/>
</dbReference>
<name>A0A103XWY3_CYNCS</name>
<dbReference type="PANTHER" id="PTHR33472">
    <property type="entry name" value="OS01G0106600 PROTEIN"/>
    <property type="match status" value="1"/>
</dbReference>
<feature type="region of interest" description="Disordered" evidence="1">
    <location>
        <begin position="510"/>
        <end position="546"/>
    </location>
</feature>
<sequence>MADPRSSFRFRMPRLRPSVPPPRATTRRLSTQPKPPAAPPSPPIPPQGVPSTAPPPPVSTTTTTTPAPPVSTTTTTTPAPPVSTTTTTTPAPPPPPPPPIAAAAAAAPSPPPQDEPRSMPPPLPQAAPLSPDVSSFTKPATAKSPEPTKTESQPSSPFQTGIRSRLPSQTPSPSRMSTEPRVSAKPPSPSTRLQPTAQPSFSTSVQPSQPTSPLASPSRLASEKKIASLPPSPIVTTPKLQPKKATSPSSRPVPDIASDNDQKEADLALSATSDAINEIEEGEMKTTMETNEETFMEQPRIEAPKVEEKQHNAINTTSNNIPNTPKTKSMISEPVNTESPQNPKQINRSEASADVNENNTSPRKQFSNEKPLSVITLAGDNRGTSMRINGATKRERKIHIHRKYKVDPDEIADTTTDGEESSNSNGKKSEKDSESTDKLEKNAYINCNIQGINNSMVFNSSFAERNPGVHLDRNPENVNKSKRKKSKPMDMTNPSQKVTTIRRRCLRGLFMETSDSDPDDRQKPRRHGCRYTGGEKSNKEEKMDVV</sequence>
<feature type="compositionally biased region" description="Acidic residues" evidence="1">
    <location>
        <begin position="409"/>
        <end position="420"/>
    </location>
</feature>
<feature type="compositionally biased region" description="Polar residues" evidence="1">
    <location>
        <begin position="234"/>
        <end position="250"/>
    </location>
</feature>